<evidence type="ECO:0000256" key="1">
    <source>
        <dbReference type="ARBA" id="ARBA00006171"/>
    </source>
</evidence>
<dbReference type="GO" id="GO:0016787">
    <property type="term" value="F:hydrolase activity"/>
    <property type="evidence" value="ECO:0007669"/>
    <property type="project" value="UniProtKB-KW"/>
</dbReference>
<dbReference type="PANTHER" id="PTHR18901">
    <property type="entry name" value="2-DEOXYGLUCOSE-6-PHOSPHATE PHOSPHATASE 2"/>
    <property type="match status" value="1"/>
</dbReference>
<dbReference type="SFLD" id="SFLDG01129">
    <property type="entry name" value="C1.5:_HAD__Beta-PGM__Phosphata"/>
    <property type="match status" value="1"/>
</dbReference>
<evidence type="ECO:0000256" key="3">
    <source>
        <dbReference type="ARBA" id="ARBA00022801"/>
    </source>
</evidence>
<protein>
    <submittedName>
        <fullName evidence="4">HAD family phosphatase</fullName>
    </submittedName>
</protein>
<reference evidence="4 5" key="1">
    <citation type="submission" date="2018-04" db="EMBL/GenBank/DDBJ databases">
        <title>Paenibacillus taichungensis Genome sequencing and assembly.</title>
        <authorList>
            <person name="Xu J."/>
            <person name="Rensing C."/>
            <person name="Mazhar H.S."/>
        </authorList>
    </citation>
    <scope>NUCLEOTIDE SEQUENCE [LARGE SCALE GENOMIC DNA]</scope>
    <source>
        <strain evidence="4 5">NC1</strain>
    </source>
</reference>
<dbReference type="InterPro" id="IPR041492">
    <property type="entry name" value="HAD_2"/>
</dbReference>
<dbReference type="PRINTS" id="PR00413">
    <property type="entry name" value="HADHALOGNASE"/>
</dbReference>
<proteinExistence type="inferred from homology"/>
<comment type="similarity">
    <text evidence="1">Belongs to the HAD-like hydrolase superfamily. CbbY/CbbZ/Gph/YieH family.</text>
</comment>
<dbReference type="SFLD" id="SFLDG01135">
    <property type="entry name" value="C1.5.6:_HAD__Beta-PGM__Phospha"/>
    <property type="match status" value="1"/>
</dbReference>
<accession>A0A329QML3</accession>
<comment type="caution">
    <text evidence="4">The sequence shown here is derived from an EMBL/GenBank/DDBJ whole genome shotgun (WGS) entry which is preliminary data.</text>
</comment>
<keyword evidence="3" id="KW-0378">Hydrolase</keyword>
<dbReference type="SFLD" id="SFLDS00003">
    <property type="entry name" value="Haloacid_Dehalogenase"/>
    <property type="match status" value="1"/>
</dbReference>
<dbReference type="PANTHER" id="PTHR18901:SF38">
    <property type="entry name" value="PSEUDOURIDINE-5'-PHOSPHATASE"/>
    <property type="match status" value="1"/>
</dbReference>
<dbReference type="Gene3D" id="1.10.150.240">
    <property type="entry name" value="Putative phosphatase, domain 2"/>
    <property type="match status" value="1"/>
</dbReference>
<dbReference type="Gene3D" id="3.40.50.1000">
    <property type="entry name" value="HAD superfamily/HAD-like"/>
    <property type="match status" value="1"/>
</dbReference>
<dbReference type="SUPFAM" id="SSF56784">
    <property type="entry name" value="HAD-like"/>
    <property type="match status" value="1"/>
</dbReference>
<dbReference type="EMBL" id="QEVW01000014">
    <property type="protein sequence ID" value="RAW12979.1"/>
    <property type="molecule type" value="Genomic_DNA"/>
</dbReference>
<gene>
    <name evidence="4" type="ORF">DC345_22150</name>
</gene>
<evidence type="ECO:0000256" key="2">
    <source>
        <dbReference type="ARBA" id="ARBA00022723"/>
    </source>
</evidence>
<dbReference type="Proteomes" id="UP000250642">
    <property type="component" value="Unassembled WGS sequence"/>
</dbReference>
<dbReference type="CDD" id="cd16423">
    <property type="entry name" value="HAD_BPGM-like"/>
    <property type="match status" value="1"/>
</dbReference>
<sequence>MHLSLFVDECYPSGRDCTLLSPSPCQSADHWREKSGMVKAFILDFDGLIVDTETPWFYAFRDIYKEHGLELGLELWSKNVGTSFEEFHPFLYLEQALQKPIDHDHIKLLSEQKYEAYLGQAAILPGVHELLQSARKKGIGLAVASSSTRDWVHGYLRTLGIFELFDVIHTAEDVKRVKPDPELYLLALESLGIGASEAVVFEDSPNGLKAAKAAGIRCVIVPNEVTRNLEFSKYDLRLTSLAEITMEIL</sequence>
<dbReference type="InterPro" id="IPR036412">
    <property type="entry name" value="HAD-like_sf"/>
</dbReference>
<dbReference type="Pfam" id="PF13419">
    <property type="entry name" value="HAD_2"/>
    <property type="match status" value="1"/>
</dbReference>
<name>A0A329QML3_9BACL</name>
<dbReference type="AlphaFoldDB" id="A0A329QML3"/>
<dbReference type="GO" id="GO:0046872">
    <property type="term" value="F:metal ion binding"/>
    <property type="evidence" value="ECO:0007669"/>
    <property type="project" value="UniProtKB-KW"/>
</dbReference>
<dbReference type="NCBIfam" id="TIGR01549">
    <property type="entry name" value="HAD-SF-IA-v1"/>
    <property type="match status" value="1"/>
</dbReference>
<dbReference type="InterPro" id="IPR023214">
    <property type="entry name" value="HAD_sf"/>
</dbReference>
<dbReference type="InterPro" id="IPR023198">
    <property type="entry name" value="PGP-like_dom2"/>
</dbReference>
<evidence type="ECO:0000313" key="4">
    <source>
        <dbReference type="EMBL" id="RAW12979.1"/>
    </source>
</evidence>
<dbReference type="NCBIfam" id="TIGR01509">
    <property type="entry name" value="HAD-SF-IA-v3"/>
    <property type="match status" value="1"/>
</dbReference>
<organism evidence="4 5">
    <name type="scientific">Paenibacillus taichungensis</name>
    <dbReference type="NCBI Taxonomy" id="484184"/>
    <lineage>
        <taxon>Bacteria</taxon>
        <taxon>Bacillati</taxon>
        <taxon>Bacillota</taxon>
        <taxon>Bacilli</taxon>
        <taxon>Bacillales</taxon>
        <taxon>Paenibacillaceae</taxon>
        <taxon>Paenibacillus</taxon>
    </lineage>
</organism>
<dbReference type="InterPro" id="IPR006439">
    <property type="entry name" value="HAD-SF_hydro_IA"/>
</dbReference>
<evidence type="ECO:0000313" key="5">
    <source>
        <dbReference type="Proteomes" id="UP000250642"/>
    </source>
</evidence>
<keyword evidence="2" id="KW-0479">Metal-binding</keyword>
<dbReference type="FunFam" id="3.40.50.1000:FF:000036">
    <property type="entry name" value="HAD family hydrolase"/>
    <property type="match status" value="1"/>
</dbReference>